<evidence type="ECO:0000256" key="4">
    <source>
        <dbReference type="ARBA" id="ARBA00022833"/>
    </source>
</evidence>
<dbReference type="SMART" id="SM00493">
    <property type="entry name" value="TOPRIM"/>
    <property type="match status" value="1"/>
</dbReference>
<keyword evidence="5 7" id="KW-0233">DNA recombination</keyword>
<dbReference type="InterPro" id="IPR015967">
    <property type="entry name" value="Rcmb_RecR_Znf"/>
</dbReference>
<dbReference type="Pfam" id="PF21176">
    <property type="entry name" value="RecR_HhH"/>
    <property type="match status" value="1"/>
</dbReference>
<keyword evidence="4 7" id="KW-0862">Zinc</keyword>
<evidence type="ECO:0000256" key="1">
    <source>
        <dbReference type="ARBA" id="ARBA00022723"/>
    </source>
</evidence>
<dbReference type="EMBL" id="AAXF02000052">
    <property type="protein sequence ID" value="EDO10609.1"/>
    <property type="molecule type" value="Genomic_DNA"/>
</dbReference>
<evidence type="ECO:0000256" key="6">
    <source>
        <dbReference type="ARBA" id="ARBA00023204"/>
    </source>
</evidence>
<dbReference type="InterPro" id="IPR023627">
    <property type="entry name" value="Rcmb_RecR"/>
</dbReference>
<dbReference type="Pfam" id="PF13662">
    <property type="entry name" value="Toprim_4"/>
    <property type="match status" value="1"/>
</dbReference>
<evidence type="ECO:0000256" key="7">
    <source>
        <dbReference type="HAMAP-Rule" id="MF_00017"/>
    </source>
</evidence>
<dbReference type="GO" id="GO:0006281">
    <property type="term" value="P:DNA repair"/>
    <property type="evidence" value="ECO:0007669"/>
    <property type="project" value="UniProtKB-UniRule"/>
</dbReference>
<evidence type="ECO:0000313" key="9">
    <source>
        <dbReference type="EMBL" id="EDO10609.1"/>
    </source>
</evidence>
<feature type="zinc finger region" description="C4-type" evidence="7">
    <location>
        <begin position="96"/>
        <end position="111"/>
    </location>
</feature>
<gene>
    <name evidence="7 9" type="primary">recR</name>
    <name evidence="9" type="ORF">BACOVA_04057</name>
</gene>
<dbReference type="SUPFAM" id="SSF111304">
    <property type="entry name" value="Recombination protein RecR"/>
    <property type="match status" value="1"/>
</dbReference>
<evidence type="ECO:0000259" key="8">
    <source>
        <dbReference type="PROSITE" id="PS50880"/>
    </source>
</evidence>
<proteinExistence type="inferred from homology"/>
<organism evidence="9 10">
    <name type="scientific">Bacteroides ovatus (strain ATCC 8483 / DSM 1896 / JCM 5824 / BCRC 10623 / CCUG 4943 / NCTC 11153)</name>
    <dbReference type="NCBI Taxonomy" id="411476"/>
    <lineage>
        <taxon>Bacteria</taxon>
        <taxon>Pseudomonadati</taxon>
        <taxon>Bacteroidota</taxon>
        <taxon>Bacteroidia</taxon>
        <taxon>Bacteroidales</taxon>
        <taxon>Bacteroidaceae</taxon>
        <taxon>Bacteroides</taxon>
    </lineage>
</organism>
<keyword evidence="2 7" id="KW-0227">DNA damage</keyword>
<dbReference type="PROSITE" id="PS01300">
    <property type="entry name" value="RECR"/>
    <property type="match status" value="1"/>
</dbReference>
<keyword evidence="1 7" id="KW-0479">Metal-binding</keyword>
<evidence type="ECO:0000256" key="5">
    <source>
        <dbReference type="ARBA" id="ARBA00023172"/>
    </source>
</evidence>
<dbReference type="Pfam" id="PF21175">
    <property type="entry name" value="RecR_C"/>
    <property type="match status" value="1"/>
</dbReference>
<evidence type="ECO:0000256" key="2">
    <source>
        <dbReference type="ARBA" id="ARBA00022763"/>
    </source>
</evidence>
<name>A0AAN3D6A9_BACO1</name>
<dbReference type="InterPro" id="IPR000093">
    <property type="entry name" value="DNA_Rcmb_RecR"/>
</dbReference>
<dbReference type="GO" id="GO:0006310">
    <property type="term" value="P:DNA recombination"/>
    <property type="evidence" value="ECO:0007669"/>
    <property type="project" value="UniProtKB-UniRule"/>
</dbReference>
<reference evidence="10" key="2">
    <citation type="submission" date="2007-04" db="EMBL/GenBank/DDBJ databases">
        <title>Draft genome sequence of Bacteroides ovatus (ATCC 8483).</title>
        <authorList>
            <person name="Sudarsanam P."/>
            <person name="Ley R."/>
            <person name="Guruge J."/>
            <person name="Turnbaugh P.J."/>
            <person name="Mahowald M."/>
            <person name="Liep D."/>
            <person name="Gordon J."/>
        </authorList>
    </citation>
    <scope>NUCLEOTIDE SEQUENCE [LARGE SCALE GENOMIC DNA]</scope>
    <source>
        <strain evidence="10">ATCC 8483 / DSM 1896 / JCM 5824 / BCRC 10623 / CCUG 4943 / NCTC 11153</strain>
    </source>
</reference>
<feature type="domain" description="Toprim" evidence="8">
    <location>
        <begin position="119"/>
        <end position="214"/>
    </location>
</feature>
<dbReference type="Gene3D" id="3.30.60.80">
    <property type="match status" value="1"/>
</dbReference>
<dbReference type="InterPro" id="IPR034137">
    <property type="entry name" value="TOPRIM_RecR"/>
</dbReference>
<dbReference type="InterPro" id="IPR006171">
    <property type="entry name" value="TOPRIM_dom"/>
</dbReference>
<dbReference type="CDD" id="cd01025">
    <property type="entry name" value="TOPRIM_recR"/>
    <property type="match status" value="1"/>
</dbReference>
<dbReference type="PANTHER" id="PTHR30446">
    <property type="entry name" value="RECOMBINATION PROTEIN RECR"/>
    <property type="match status" value="1"/>
</dbReference>
<dbReference type="Proteomes" id="UP000005475">
    <property type="component" value="Unassembled WGS sequence"/>
</dbReference>
<dbReference type="HAMAP" id="MF_00017">
    <property type="entry name" value="RecR"/>
    <property type="match status" value="1"/>
</dbReference>
<dbReference type="PANTHER" id="PTHR30446:SF0">
    <property type="entry name" value="RECOMBINATION PROTEIN RECR"/>
    <property type="match status" value="1"/>
</dbReference>
<keyword evidence="6 7" id="KW-0234">DNA repair</keyword>
<comment type="similarity">
    <text evidence="7">Belongs to the RecR family.</text>
</comment>
<dbReference type="Gene3D" id="6.10.250.240">
    <property type="match status" value="1"/>
</dbReference>
<dbReference type="AlphaFoldDB" id="A0AAN3D6A9"/>
<dbReference type="NCBIfam" id="TIGR00615">
    <property type="entry name" value="recR"/>
    <property type="match status" value="1"/>
</dbReference>
<accession>A0AAN3D6A9</accession>
<comment type="caution">
    <text evidence="9">The sequence shown here is derived from an EMBL/GenBank/DDBJ whole genome shotgun (WGS) entry which is preliminary data.</text>
</comment>
<dbReference type="GO" id="GO:0008270">
    <property type="term" value="F:zinc ion binding"/>
    <property type="evidence" value="ECO:0007669"/>
    <property type="project" value="UniProtKB-KW"/>
</dbReference>
<dbReference type="Pfam" id="PF02132">
    <property type="entry name" value="RecR_ZnF"/>
    <property type="match status" value="1"/>
</dbReference>
<evidence type="ECO:0000256" key="3">
    <source>
        <dbReference type="ARBA" id="ARBA00022771"/>
    </source>
</evidence>
<keyword evidence="3 7" id="KW-0863">Zinc-finger</keyword>
<dbReference type="Gene3D" id="1.10.8.420">
    <property type="entry name" value="RecR Domain 1"/>
    <property type="match status" value="1"/>
</dbReference>
<dbReference type="Gene3D" id="3.40.1360.10">
    <property type="match status" value="1"/>
</dbReference>
<evidence type="ECO:0000313" key="10">
    <source>
        <dbReference type="Proteomes" id="UP000005475"/>
    </source>
</evidence>
<comment type="function">
    <text evidence="7">May play a role in DNA repair. It seems to be involved in an RecBC-independent recombinational process of DNA repair. It may act with RecF and RecO.</text>
</comment>
<dbReference type="GO" id="GO:0003677">
    <property type="term" value="F:DNA binding"/>
    <property type="evidence" value="ECO:0007669"/>
    <property type="project" value="UniProtKB-UniRule"/>
</dbReference>
<protein>
    <recommendedName>
        <fullName evidence="7">Recombination protein RecR</fullName>
    </recommendedName>
</protein>
<dbReference type="PROSITE" id="PS50880">
    <property type="entry name" value="TOPRIM"/>
    <property type="match status" value="1"/>
</dbReference>
<sequence>MTSIIITDAKVAIFVGIKNNNLYLCRVLSIEQQILSMNQQYPSILLEKAVGEFSKLPGIGRKTAMRLVLHLLRQDTATVEAFGNSIITLKREVKYCKVCHNISDTETCQICANPQRDASTVCVVENIRDVMAVEATQQYRGLYHVLGGVISPMDGVGPSDLQIESLVQRVAEGGIKEVILALSTTMEGDTTNFYIYRKLDKLGVKLSVIARGISIGDELEYADEVTLGRSIVNRTLFTGTV</sequence>
<reference evidence="9 10" key="1">
    <citation type="submission" date="2007-03" db="EMBL/GenBank/DDBJ databases">
        <authorList>
            <person name="Fulton L."/>
            <person name="Clifton S."/>
            <person name="Fulton B."/>
            <person name="Xu J."/>
            <person name="Minx P."/>
            <person name="Pepin K.H."/>
            <person name="Johnson M."/>
            <person name="Thiruvilangam P."/>
            <person name="Bhonagiri V."/>
            <person name="Nash W.E."/>
            <person name="Mardis E.R."/>
            <person name="Wilson R.K."/>
        </authorList>
    </citation>
    <scope>NUCLEOTIDE SEQUENCE [LARGE SCALE GENOMIC DNA]</scope>
    <source>
        <strain evidence="10">ATCC 8483 / DSM 1896 / JCM 5824 / BCRC 10623 / CCUG 4943 / NCTC 11153</strain>
    </source>
</reference>